<keyword evidence="3" id="KW-1185">Reference proteome</keyword>
<proteinExistence type="predicted"/>
<gene>
    <name evidence="2" type="ORF">L211DRAFT_448106</name>
</gene>
<organism evidence="2 3">
    <name type="scientific">Terfezia boudieri ATCC MYA-4762</name>
    <dbReference type="NCBI Taxonomy" id="1051890"/>
    <lineage>
        <taxon>Eukaryota</taxon>
        <taxon>Fungi</taxon>
        <taxon>Dikarya</taxon>
        <taxon>Ascomycota</taxon>
        <taxon>Pezizomycotina</taxon>
        <taxon>Pezizomycetes</taxon>
        <taxon>Pezizales</taxon>
        <taxon>Pezizaceae</taxon>
        <taxon>Terfezia</taxon>
    </lineage>
</organism>
<feature type="region of interest" description="Disordered" evidence="1">
    <location>
        <begin position="33"/>
        <end position="53"/>
    </location>
</feature>
<dbReference type="InParanoid" id="A0A3N4LIM6"/>
<evidence type="ECO:0000313" key="2">
    <source>
        <dbReference type="EMBL" id="RPB21292.1"/>
    </source>
</evidence>
<dbReference type="Proteomes" id="UP000267821">
    <property type="component" value="Unassembled WGS sequence"/>
</dbReference>
<evidence type="ECO:0000256" key="1">
    <source>
        <dbReference type="SAM" id="MobiDB-lite"/>
    </source>
</evidence>
<dbReference type="AlphaFoldDB" id="A0A3N4LIM6"/>
<sequence>MDRIVLCCALMCKHYSAHSTQCLNIYSSPNHTNNSERCNTGSTKSPPSQRYSPVNLSPYKAQKYKLTFSSVNLNAHIFGCHECTPV</sequence>
<dbReference type="EMBL" id="ML121561">
    <property type="protein sequence ID" value="RPB21292.1"/>
    <property type="molecule type" value="Genomic_DNA"/>
</dbReference>
<name>A0A3N4LIM6_9PEZI</name>
<accession>A0A3N4LIM6</accession>
<evidence type="ECO:0000313" key="3">
    <source>
        <dbReference type="Proteomes" id="UP000267821"/>
    </source>
</evidence>
<reference evidence="2 3" key="1">
    <citation type="journal article" date="2018" name="Nat. Ecol. Evol.">
        <title>Pezizomycetes genomes reveal the molecular basis of ectomycorrhizal truffle lifestyle.</title>
        <authorList>
            <person name="Murat C."/>
            <person name="Payen T."/>
            <person name="Noel B."/>
            <person name="Kuo A."/>
            <person name="Morin E."/>
            <person name="Chen J."/>
            <person name="Kohler A."/>
            <person name="Krizsan K."/>
            <person name="Balestrini R."/>
            <person name="Da Silva C."/>
            <person name="Montanini B."/>
            <person name="Hainaut M."/>
            <person name="Levati E."/>
            <person name="Barry K.W."/>
            <person name="Belfiori B."/>
            <person name="Cichocki N."/>
            <person name="Clum A."/>
            <person name="Dockter R.B."/>
            <person name="Fauchery L."/>
            <person name="Guy J."/>
            <person name="Iotti M."/>
            <person name="Le Tacon F."/>
            <person name="Lindquist E.A."/>
            <person name="Lipzen A."/>
            <person name="Malagnac F."/>
            <person name="Mello A."/>
            <person name="Molinier V."/>
            <person name="Miyauchi S."/>
            <person name="Poulain J."/>
            <person name="Riccioni C."/>
            <person name="Rubini A."/>
            <person name="Sitrit Y."/>
            <person name="Splivallo R."/>
            <person name="Traeger S."/>
            <person name="Wang M."/>
            <person name="Zifcakova L."/>
            <person name="Wipf D."/>
            <person name="Zambonelli A."/>
            <person name="Paolocci F."/>
            <person name="Nowrousian M."/>
            <person name="Ottonello S."/>
            <person name="Baldrian P."/>
            <person name="Spatafora J.W."/>
            <person name="Henrissat B."/>
            <person name="Nagy L.G."/>
            <person name="Aury J.M."/>
            <person name="Wincker P."/>
            <person name="Grigoriev I.V."/>
            <person name="Bonfante P."/>
            <person name="Martin F.M."/>
        </authorList>
    </citation>
    <scope>NUCLEOTIDE SEQUENCE [LARGE SCALE GENOMIC DNA]</scope>
    <source>
        <strain evidence="2 3">ATCC MYA-4762</strain>
    </source>
</reference>
<protein>
    <submittedName>
        <fullName evidence="2">Uncharacterized protein</fullName>
    </submittedName>
</protein>